<dbReference type="EMBL" id="JAGGKC010000004">
    <property type="protein sequence ID" value="MBP1918255.1"/>
    <property type="molecule type" value="Genomic_DNA"/>
</dbReference>
<sequence length="40" mass="4596">MVFTFIEYLHLISEMLIRKLGQQSDIELSRDAAEAVELSV</sequence>
<reference evidence="1 2" key="1">
    <citation type="submission" date="2021-03" db="EMBL/GenBank/DDBJ databases">
        <title>Genomic Encyclopedia of Type Strains, Phase IV (KMG-IV): sequencing the most valuable type-strain genomes for metagenomic binning, comparative biology and taxonomic classification.</title>
        <authorList>
            <person name="Goeker M."/>
        </authorList>
    </citation>
    <scope>NUCLEOTIDE SEQUENCE [LARGE SCALE GENOMIC DNA]</scope>
    <source>
        <strain evidence="1 2">DSM 6139</strain>
    </source>
</reference>
<dbReference type="Proteomes" id="UP001519271">
    <property type="component" value="Unassembled WGS sequence"/>
</dbReference>
<gene>
    <name evidence="1" type="ORF">J2Z34_000727</name>
</gene>
<accession>A0ABS4G141</accession>
<organism evidence="1 2">
    <name type="scientific">Youngiibacter multivorans</name>
    <dbReference type="NCBI Taxonomy" id="937251"/>
    <lineage>
        <taxon>Bacteria</taxon>
        <taxon>Bacillati</taxon>
        <taxon>Bacillota</taxon>
        <taxon>Clostridia</taxon>
        <taxon>Eubacteriales</taxon>
        <taxon>Clostridiaceae</taxon>
        <taxon>Youngiibacter</taxon>
    </lineage>
</organism>
<evidence type="ECO:0000313" key="1">
    <source>
        <dbReference type="EMBL" id="MBP1918255.1"/>
    </source>
</evidence>
<keyword evidence="2" id="KW-1185">Reference proteome</keyword>
<name>A0ABS4G141_9CLOT</name>
<comment type="caution">
    <text evidence="1">The sequence shown here is derived from an EMBL/GenBank/DDBJ whole genome shotgun (WGS) entry which is preliminary data.</text>
</comment>
<proteinExistence type="predicted"/>
<protein>
    <submittedName>
        <fullName evidence="1">Uncharacterized protein</fullName>
    </submittedName>
</protein>
<dbReference type="RefSeq" id="WP_280922297.1">
    <property type="nucleotide sequence ID" value="NZ_JAGGKC010000004.1"/>
</dbReference>
<evidence type="ECO:0000313" key="2">
    <source>
        <dbReference type="Proteomes" id="UP001519271"/>
    </source>
</evidence>